<evidence type="ECO:0000259" key="1">
    <source>
        <dbReference type="Pfam" id="PF22917"/>
    </source>
</evidence>
<keyword evidence="3" id="KW-1185">Reference proteome</keyword>
<dbReference type="Proteomes" id="UP000325672">
    <property type="component" value="Unassembled WGS sequence"/>
</dbReference>
<dbReference type="EMBL" id="ML743563">
    <property type="protein sequence ID" value="KAE8140118.1"/>
    <property type="molecule type" value="Genomic_DNA"/>
</dbReference>
<dbReference type="AlphaFoldDB" id="A0A5N6SZJ7"/>
<gene>
    <name evidence="2" type="ORF">BDV38DRAFT_241022</name>
</gene>
<feature type="domain" description="PRISE-like Rossmann-fold" evidence="1">
    <location>
        <begin position="7"/>
        <end position="391"/>
    </location>
</feature>
<dbReference type="InterPro" id="IPR055222">
    <property type="entry name" value="PRISE-like_Rossmann-fold"/>
</dbReference>
<dbReference type="Gene3D" id="3.40.50.720">
    <property type="entry name" value="NAD(P)-binding Rossmann-like Domain"/>
    <property type="match status" value="1"/>
</dbReference>
<dbReference type="Pfam" id="PF22917">
    <property type="entry name" value="PRISE"/>
    <property type="match status" value="1"/>
</dbReference>
<proteinExistence type="predicted"/>
<dbReference type="PANTHER" id="PTHR32487:SF4">
    <property type="entry name" value="SIRQ PROTEIN"/>
    <property type="match status" value="1"/>
</dbReference>
<evidence type="ECO:0000313" key="3">
    <source>
        <dbReference type="Proteomes" id="UP000325672"/>
    </source>
</evidence>
<name>A0A5N6SZJ7_ASPPS</name>
<dbReference type="OrthoDB" id="1731983at2759"/>
<dbReference type="InterPro" id="IPR036291">
    <property type="entry name" value="NAD(P)-bd_dom_sf"/>
</dbReference>
<sequence length="392" mass="43197">MATESHAIVFGAAGLLGWATLNQLLSGYPSSRPFSRVTAVLNRPVSEPDLCLPSGPNRPSFELVSGINLLQATGDDLVKQVKEKVPFVEGITHVFYFVFAPFDDDHIQECNQNCGIMQRLADAVNIVAPRLRSFVYSGGSRGYGIYNPGGVFQPPLEESMADTLPEDYAKTVAYPWFRKILTEASKDRNWTWSEVCPDAVVGFSPNGSAYSLALHWAQYLSLYSFNHRGSTDKQIEVPFPGSEAGYRSLYTPVSGEILGRIAIHAALHPESCGGKIINMVDNDIPVSASDLWPGIAAWFGLKGVGPREDNALKPSEYIGRYRHLFAQNGVPKGLTCGVGNGSKQLDSVGWWLSFDRQFSPKRLRSVGFTEQRDPVEGWLEAFERLREAGIIF</sequence>
<dbReference type="PANTHER" id="PTHR32487">
    <property type="entry name" value="3-OXO-DELTA(4,5)-STEROID 5-BETA-REDUCTASE"/>
    <property type="match status" value="1"/>
</dbReference>
<dbReference type="SUPFAM" id="SSF51735">
    <property type="entry name" value="NAD(P)-binding Rossmann-fold domains"/>
    <property type="match status" value="1"/>
</dbReference>
<protein>
    <recommendedName>
        <fullName evidence="1">PRISE-like Rossmann-fold domain-containing protein</fullName>
    </recommendedName>
</protein>
<evidence type="ECO:0000313" key="2">
    <source>
        <dbReference type="EMBL" id="KAE8140118.1"/>
    </source>
</evidence>
<dbReference type="GeneID" id="43638187"/>
<reference evidence="2 3" key="1">
    <citation type="submission" date="2019-04" db="EMBL/GenBank/DDBJ databases">
        <title>Friends and foes A comparative genomics study of 23 Aspergillus species from section Flavi.</title>
        <authorList>
            <consortium name="DOE Joint Genome Institute"/>
            <person name="Kjaerbolling I."/>
            <person name="Vesth T."/>
            <person name="Frisvad J.C."/>
            <person name="Nybo J.L."/>
            <person name="Theobald S."/>
            <person name="Kildgaard S."/>
            <person name="Isbrandt T."/>
            <person name="Kuo A."/>
            <person name="Sato A."/>
            <person name="Lyhne E.K."/>
            <person name="Kogle M.E."/>
            <person name="Wiebenga A."/>
            <person name="Kun R.S."/>
            <person name="Lubbers R.J."/>
            <person name="Makela M.R."/>
            <person name="Barry K."/>
            <person name="Chovatia M."/>
            <person name="Clum A."/>
            <person name="Daum C."/>
            <person name="Haridas S."/>
            <person name="He G."/>
            <person name="LaButti K."/>
            <person name="Lipzen A."/>
            <person name="Mondo S."/>
            <person name="Riley R."/>
            <person name="Salamov A."/>
            <person name="Simmons B.A."/>
            <person name="Magnuson J.K."/>
            <person name="Henrissat B."/>
            <person name="Mortensen U.H."/>
            <person name="Larsen T.O."/>
            <person name="Devries R.P."/>
            <person name="Grigoriev I.V."/>
            <person name="Machida M."/>
            <person name="Baker S.E."/>
            <person name="Andersen M.R."/>
        </authorList>
    </citation>
    <scope>NUCLEOTIDE SEQUENCE [LARGE SCALE GENOMIC DNA]</scope>
    <source>
        <strain evidence="2 3">CBS 117625</strain>
    </source>
</reference>
<organism evidence="2 3">
    <name type="scientific">Aspergillus pseudotamarii</name>
    <dbReference type="NCBI Taxonomy" id="132259"/>
    <lineage>
        <taxon>Eukaryota</taxon>
        <taxon>Fungi</taxon>
        <taxon>Dikarya</taxon>
        <taxon>Ascomycota</taxon>
        <taxon>Pezizomycotina</taxon>
        <taxon>Eurotiomycetes</taxon>
        <taxon>Eurotiomycetidae</taxon>
        <taxon>Eurotiales</taxon>
        <taxon>Aspergillaceae</taxon>
        <taxon>Aspergillus</taxon>
        <taxon>Aspergillus subgen. Circumdati</taxon>
    </lineage>
</organism>
<dbReference type="RefSeq" id="XP_031916181.1">
    <property type="nucleotide sequence ID" value="XM_032053977.1"/>
</dbReference>
<accession>A0A5N6SZJ7</accession>